<evidence type="ECO:0000256" key="8">
    <source>
        <dbReference type="PROSITE-ProRule" id="PRU01360"/>
    </source>
</evidence>
<evidence type="ECO:0000313" key="13">
    <source>
        <dbReference type="EMBL" id="MBY8337371.1"/>
    </source>
</evidence>
<feature type="chain" id="PRO_5045248875" evidence="10">
    <location>
        <begin position="26"/>
        <end position="960"/>
    </location>
</feature>
<dbReference type="Pfam" id="PF00593">
    <property type="entry name" value="TonB_dep_Rec_b-barrel"/>
    <property type="match status" value="1"/>
</dbReference>
<evidence type="ECO:0000256" key="3">
    <source>
        <dbReference type="ARBA" id="ARBA00022452"/>
    </source>
</evidence>
<dbReference type="Gene3D" id="2.170.130.10">
    <property type="entry name" value="TonB-dependent receptor, plug domain"/>
    <property type="match status" value="1"/>
</dbReference>
<keyword evidence="4 8" id="KW-0812">Transmembrane</keyword>
<name>A0ABS7PEG4_9SPHN</name>
<evidence type="ECO:0000259" key="12">
    <source>
        <dbReference type="Pfam" id="PF07715"/>
    </source>
</evidence>
<dbReference type="Proteomes" id="UP000759298">
    <property type="component" value="Unassembled WGS sequence"/>
</dbReference>
<dbReference type="Gene3D" id="2.60.40.1120">
    <property type="entry name" value="Carboxypeptidase-like, regulatory domain"/>
    <property type="match status" value="1"/>
</dbReference>
<dbReference type="InterPro" id="IPR000531">
    <property type="entry name" value="Beta-barrel_TonB"/>
</dbReference>
<feature type="domain" description="TonB-dependent receptor-like beta-barrel" evidence="11">
    <location>
        <begin position="459"/>
        <end position="920"/>
    </location>
</feature>
<reference evidence="13 14" key="1">
    <citation type="submission" date="2021-07" db="EMBL/GenBank/DDBJ databases">
        <title>Alteriqipengyuania abyssalis NZ-12B nov, sp.nov isolated from deep sea sponge in pacific ocean.</title>
        <authorList>
            <person name="Tareen S."/>
            <person name="Wink J."/>
        </authorList>
    </citation>
    <scope>NUCLEOTIDE SEQUENCE [LARGE SCALE GENOMIC DNA]</scope>
    <source>
        <strain evidence="13 14">NZ-12B</strain>
    </source>
</reference>
<dbReference type="InterPro" id="IPR037066">
    <property type="entry name" value="Plug_dom_sf"/>
</dbReference>
<dbReference type="InterPro" id="IPR036942">
    <property type="entry name" value="Beta-barrel_TonB_sf"/>
</dbReference>
<keyword evidence="13" id="KW-0675">Receptor</keyword>
<dbReference type="SUPFAM" id="SSF49464">
    <property type="entry name" value="Carboxypeptidase regulatory domain-like"/>
    <property type="match status" value="1"/>
</dbReference>
<evidence type="ECO:0000256" key="2">
    <source>
        <dbReference type="ARBA" id="ARBA00022448"/>
    </source>
</evidence>
<evidence type="ECO:0000256" key="7">
    <source>
        <dbReference type="ARBA" id="ARBA00023237"/>
    </source>
</evidence>
<dbReference type="Gene3D" id="2.40.170.20">
    <property type="entry name" value="TonB-dependent receptor, beta-barrel domain"/>
    <property type="match status" value="1"/>
</dbReference>
<dbReference type="CDD" id="cd01347">
    <property type="entry name" value="ligand_gated_channel"/>
    <property type="match status" value="1"/>
</dbReference>
<keyword evidence="2 8" id="KW-0813">Transport</keyword>
<evidence type="ECO:0000256" key="6">
    <source>
        <dbReference type="ARBA" id="ARBA00023136"/>
    </source>
</evidence>
<comment type="similarity">
    <text evidence="8 9">Belongs to the TonB-dependent receptor family.</text>
</comment>
<keyword evidence="10" id="KW-0732">Signal</keyword>
<dbReference type="SUPFAM" id="SSF56935">
    <property type="entry name" value="Porins"/>
    <property type="match status" value="1"/>
</dbReference>
<protein>
    <submittedName>
        <fullName evidence="13">TonB-dependent receptor</fullName>
    </submittedName>
</protein>
<dbReference type="InterPro" id="IPR039426">
    <property type="entry name" value="TonB-dep_rcpt-like"/>
</dbReference>
<sequence>MKKMRFATRVGIISLATALAAPAIAGEVGGYVVDGSDTVALRSAQVRIVELNRSATTDRDGSFLFTDVPEGEYTIEASYVGAQTVSETVSVPATGEIDVTLQLSPVDGDNAMILVVGQRANQASALNIKREADGVSDVITRDAIGQFPDQNVAESLRRVPGVNVLDDQGEGRFVSVRGLDPDLVSTSLNGVRVPSPESDVRSVALDVISSDIIESIEVKKSLTPDMDGDTIGASVEIETTSAFDRRKSLLTAKIEGSYNDYADHISPKGSVDFATRLGDNVGVSGGLSYYKRKFETDNIEADDYSDAGMIFPTEVQYRDYDVERERISASLNFDFRAGDSTKLYVRGIYSQFDDQEYRRRTTFDLGDFEDFGPTTITANGATFSDATIDDPSEPGEDLRQRIGVERDIKDRLESQKIRSIVVGGESDWGDWFAEYSGSWAKSSETEEGNVDPAEFRQRFSDDGLTLGFDYSDQRRPIYSVIADPGSFYDPSEYELNDIELTALSDAQDEEYAAKFDLGRRFAMDRGEFTVQAGFKGRWRDKTYNKEVEFYEYDGPGTFSLADVLGTQTYRITDISPVASYTGASDYFRANFDDFELQPVDSDFDSAVEDYSVSEDILAGYLLGRYDSSTLRVIGGVRFENTRNSILGNTVTLIEEDGTLPGGGTASEDTVIVSPVAFEKDYDSWLPSLNIRWEAQPNLILRLAGYKSLVRPKLSKLAPRFAVEQNDDDEREGEFGNPALDPYRAWNFDASLEYYMNSNGALTGAVFYKDIKDYIVDTVQRDGVFNGIAYDEAVIPINGDEAKVFGFEASFAQSLSFLPSPLDGLLVQANYTYTDATGTVFTDGDQNDPREIPLPATARHTFNVVLGYDKGPLDIRLAGTYRDRYLDEIADEAALDRYVDNHFQLDLSAKYKLTKNIKLFYEWVNINNAKYYAYNNFGGQRNPYQFEEYSWTMKGGVRVTF</sequence>
<comment type="subcellular location">
    <subcellularLocation>
        <location evidence="1 8">Cell outer membrane</location>
        <topology evidence="1 8">Multi-pass membrane protein</topology>
    </subcellularLocation>
</comment>
<dbReference type="InterPro" id="IPR008969">
    <property type="entry name" value="CarboxyPept-like_regulatory"/>
</dbReference>
<evidence type="ECO:0000256" key="1">
    <source>
        <dbReference type="ARBA" id="ARBA00004571"/>
    </source>
</evidence>
<feature type="signal peptide" evidence="10">
    <location>
        <begin position="1"/>
        <end position="25"/>
    </location>
</feature>
<keyword evidence="14" id="KW-1185">Reference proteome</keyword>
<dbReference type="PROSITE" id="PS52016">
    <property type="entry name" value="TONB_DEPENDENT_REC_3"/>
    <property type="match status" value="1"/>
</dbReference>
<dbReference type="RefSeq" id="WP_222824951.1">
    <property type="nucleotide sequence ID" value="NZ_JAHWXP010000003.1"/>
</dbReference>
<comment type="caution">
    <text evidence="13">The sequence shown here is derived from an EMBL/GenBank/DDBJ whole genome shotgun (WGS) entry which is preliminary data.</text>
</comment>
<evidence type="ECO:0000256" key="9">
    <source>
        <dbReference type="RuleBase" id="RU003357"/>
    </source>
</evidence>
<evidence type="ECO:0000256" key="5">
    <source>
        <dbReference type="ARBA" id="ARBA00023077"/>
    </source>
</evidence>
<proteinExistence type="inferred from homology"/>
<evidence type="ECO:0000259" key="11">
    <source>
        <dbReference type="Pfam" id="PF00593"/>
    </source>
</evidence>
<gene>
    <name evidence="13" type="ORF">KYN89_09935</name>
</gene>
<keyword evidence="3 8" id="KW-1134">Transmembrane beta strand</keyword>
<feature type="domain" description="TonB-dependent receptor plug" evidence="12">
    <location>
        <begin position="129"/>
        <end position="229"/>
    </location>
</feature>
<evidence type="ECO:0000256" key="4">
    <source>
        <dbReference type="ARBA" id="ARBA00022692"/>
    </source>
</evidence>
<dbReference type="PANTHER" id="PTHR40980">
    <property type="entry name" value="PLUG DOMAIN-CONTAINING PROTEIN"/>
    <property type="match status" value="1"/>
</dbReference>
<evidence type="ECO:0000256" key="10">
    <source>
        <dbReference type="SAM" id="SignalP"/>
    </source>
</evidence>
<dbReference type="InterPro" id="IPR012910">
    <property type="entry name" value="Plug_dom"/>
</dbReference>
<keyword evidence="7 8" id="KW-0998">Cell outer membrane</keyword>
<dbReference type="InterPro" id="IPR010104">
    <property type="entry name" value="TonB_rcpt_bac"/>
</dbReference>
<dbReference type="PANTHER" id="PTHR40980:SF4">
    <property type="entry name" value="TONB-DEPENDENT RECEPTOR-LIKE BETA-BARREL DOMAIN-CONTAINING PROTEIN"/>
    <property type="match status" value="1"/>
</dbReference>
<organism evidence="13 14">
    <name type="scientific">Alteriqipengyuania abyssalis</name>
    <dbReference type="NCBI Taxonomy" id="2860200"/>
    <lineage>
        <taxon>Bacteria</taxon>
        <taxon>Pseudomonadati</taxon>
        <taxon>Pseudomonadota</taxon>
        <taxon>Alphaproteobacteria</taxon>
        <taxon>Sphingomonadales</taxon>
        <taxon>Erythrobacteraceae</taxon>
        <taxon>Alteriqipengyuania</taxon>
    </lineage>
</organism>
<evidence type="ECO:0000313" key="14">
    <source>
        <dbReference type="Proteomes" id="UP000759298"/>
    </source>
</evidence>
<dbReference type="Pfam" id="PF13715">
    <property type="entry name" value="CarbopepD_reg_2"/>
    <property type="match status" value="1"/>
</dbReference>
<dbReference type="Pfam" id="PF07715">
    <property type="entry name" value="Plug"/>
    <property type="match status" value="1"/>
</dbReference>
<keyword evidence="5 9" id="KW-0798">TonB box</keyword>
<dbReference type="EMBL" id="JAHWXP010000003">
    <property type="protein sequence ID" value="MBY8337371.1"/>
    <property type="molecule type" value="Genomic_DNA"/>
</dbReference>
<keyword evidence="6 8" id="KW-0472">Membrane</keyword>
<accession>A0ABS7PEG4</accession>
<dbReference type="NCBIfam" id="TIGR01782">
    <property type="entry name" value="TonB-Xanth-Caul"/>
    <property type="match status" value="1"/>
</dbReference>